<reference evidence="2 3" key="1">
    <citation type="submission" date="2017-04" db="EMBL/GenBank/DDBJ databases">
        <title>Draft genome sequence of Zooshikella ganghwensis VG4 isolated from Red Sea sediments.</title>
        <authorList>
            <person name="Rehman Z."/>
            <person name="Alam I."/>
            <person name="Kamau A."/>
            <person name="Bajic V."/>
            <person name="Leiknes T."/>
        </authorList>
    </citation>
    <scope>NUCLEOTIDE SEQUENCE [LARGE SCALE GENOMIC DNA]</scope>
    <source>
        <strain evidence="2 3">VG4</strain>
    </source>
</reference>
<accession>A0A4P9VTL0</accession>
<gene>
    <name evidence="2" type="ORF">B9G39_22610</name>
</gene>
<protein>
    <submittedName>
        <fullName evidence="2">Uncharacterized protein</fullName>
    </submittedName>
</protein>
<feature type="transmembrane region" description="Helical" evidence="1">
    <location>
        <begin position="82"/>
        <end position="109"/>
    </location>
</feature>
<dbReference type="AlphaFoldDB" id="A0A4P9VTL0"/>
<name>A0A4P9VTL0_9GAMM</name>
<evidence type="ECO:0000313" key="2">
    <source>
        <dbReference type="EMBL" id="RDH46017.1"/>
    </source>
</evidence>
<evidence type="ECO:0000313" key="3">
    <source>
        <dbReference type="Proteomes" id="UP000257039"/>
    </source>
</evidence>
<keyword evidence="3" id="KW-1185">Reference proteome</keyword>
<sequence length="110" mass="12510">MPFLRKAKAVVIVFIIIFIGNRNYIPYCYFDLILEPSGVPCIVQTDSFGDGVVSISYHLKRPLAKTINLRTPVVIIVTESKLLFLLLVSIVFIVFILNILQAVCQFFIFQ</sequence>
<proteinExistence type="predicted"/>
<keyword evidence="1" id="KW-0812">Transmembrane</keyword>
<dbReference type="EMBL" id="NDXW01000001">
    <property type="protein sequence ID" value="RDH46017.1"/>
    <property type="molecule type" value="Genomic_DNA"/>
</dbReference>
<feature type="transmembrane region" description="Helical" evidence="1">
    <location>
        <begin position="7"/>
        <end position="25"/>
    </location>
</feature>
<keyword evidence="1" id="KW-0472">Membrane</keyword>
<organism evidence="2 3">
    <name type="scientific">Zooshikella ganghwensis</name>
    <dbReference type="NCBI Taxonomy" id="202772"/>
    <lineage>
        <taxon>Bacteria</taxon>
        <taxon>Pseudomonadati</taxon>
        <taxon>Pseudomonadota</taxon>
        <taxon>Gammaproteobacteria</taxon>
        <taxon>Oceanospirillales</taxon>
        <taxon>Zooshikellaceae</taxon>
        <taxon>Zooshikella</taxon>
    </lineage>
</organism>
<dbReference type="Proteomes" id="UP000257039">
    <property type="component" value="Unassembled WGS sequence"/>
</dbReference>
<comment type="caution">
    <text evidence="2">The sequence shown here is derived from an EMBL/GenBank/DDBJ whole genome shotgun (WGS) entry which is preliminary data.</text>
</comment>
<keyword evidence="1" id="KW-1133">Transmembrane helix</keyword>
<evidence type="ECO:0000256" key="1">
    <source>
        <dbReference type="SAM" id="Phobius"/>
    </source>
</evidence>